<feature type="signal peptide" evidence="1">
    <location>
        <begin position="1"/>
        <end position="24"/>
    </location>
</feature>
<reference evidence="2 3" key="1">
    <citation type="submission" date="2018-03" db="EMBL/GenBank/DDBJ databases">
        <title>Genome sequence of Paenibacillus elgii strain AC13 an antimicrobial compound producing bacteria.</title>
        <authorList>
            <person name="Kurokawa A.S."/>
            <person name="Araujo J.F."/>
            <person name="Costa R.A."/>
            <person name="Ortega D.B."/>
            <person name="Pires A.S."/>
            <person name="Pappas G.J.Jr."/>
            <person name="Franco O.L."/>
            <person name="Barreto C."/>
            <person name="Magalhaes B.S."/>
            <person name="Kruger R.H."/>
        </authorList>
    </citation>
    <scope>NUCLEOTIDE SEQUENCE [LARGE SCALE GENOMIC DNA]</scope>
    <source>
        <strain evidence="2 3">AC13</strain>
    </source>
</reference>
<gene>
    <name evidence="2" type="ORF">C8Z91_11410</name>
</gene>
<feature type="chain" id="PRO_5015605292" description="DUF3221 domain-containing protein" evidence="1">
    <location>
        <begin position="25"/>
        <end position="146"/>
    </location>
</feature>
<keyword evidence="1" id="KW-0732">Signal</keyword>
<dbReference type="Proteomes" id="UP000244184">
    <property type="component" value="Unassembled WGS sequence"/>
</dbReference>
<evidence type="ECO:0000313" key="3">
    <source>
        <dbReference type="Proteomes" id="UP000244184"/>
    </source>
</evidence>
<dbReference type="EMBL" id="PYHP01000030">
    <property type="protein sequence ID" value="PUA39071.1"/>
    <property type="molecule type" value="Genomic_DNA"/>
</dbReference>
<accession>A0A2T6G4J1</accession>
<protein>
    <recommendedName>
        <fullName evidence="4">DUF3221 domain-containing protein</fullName>
    </recommendedName>
</protein>
<sequence length="146" mass="16129">MKKSLLMLSAFALLMSAAPISAFAKETATTPQNVQTGDAGLFSYKYYFELGTQILTRFGKSGEFRPVSDELTLTVSQSSSGDTKVIYVLYEMDGSRETKVGDIVVTGNKTDETLEKKFHVNPDKQHIIGVVNRSNYRTIVHVKVSP</sequence>
<dbReference type="RefSeq" id="WP_108531515.1">
    <property type="nucleotide sequence ID" value="NZ_PYHP01000030.1"/>
</dbReference>
<evidence type="ECO:0008006" key="4">
    <source>
        <dbReference type="Google" id="ProtNLM"/>
    </source>
</evidence>
<organism evidence="2 3">
    <name type="scientific">Paenibacillus elgii</name>
    <dbReference type="NCBI Taxonomy" id="189691"/>
    <lineage>
        <taxon>Bacteria</taxon>
        <taxon>Bacillati</taxon>
        <taxon>Bacillota</taxon>
        <taxon>Bacilli</taxon>
        <taxon>Bacillales</taxon>
        <taxon>Paenibacillaceae</taxon>
        <taxon>Paenibacillus</taxon>
    </lineage>
</organism>
<comment type="caution">
    <text evidence="2">The sequence shown here is derived from an EMBL/GenBank/DDBJ whole genome shotgun (WGS) entry which is preliminary data.</text>
</comment>
<name>A0A2T6G4J1_9BACL</name>
<dbReference type="AlphaFoldDB" id="A0A2T6G4J1"/>
<evidence type="ECO:0000256" key="1">
    <source>
        <dbReference type="SAM" id="SignalP"/>
    </source>
</evidence>
<proteinExistence type="predicted"/>
<evidence type="ECO:0000313" key="2">
    <source>
        <dbReference type="EMBL" id="PUA39071.1"/>
    </source>
</evidence>